<evidence type="ECO:0000256" key="1">
    <source>
        <dbReference type="ARBA" id="ARBA00010371"/>
    </source>
</evidence>
<dbReference type="AlphaFoldDB" id="A0A2K1KCY1"/>
<evidence type="ECO:0000259" key="3">
    <source>
        <dbReference type="SMART" id="SM00829"/>
    </source>
</evidence>
<feature type="domain" description="Enoyl reductase (ER)" evidence="3">
    <location>
        <begin position="118"/>
        <end position="412"/>
    </location>
</feature>
<dbReference type="PaxDb" id="3218-PP1S407_2V6.1"/>
<dbReference type="SMART" id="SM00829">
    <property type="entry name" value="PKS_ER"/>
    <property type="match status" value="1"/>
</dbReference>
<dbReference type="CDD" id="cd05289">
    <property type="entry name" value="MDR_like_2"/>
    <property type="match status" value="1"/>
</dbReference>
<evidence type="ECO:0000313" key="5">
    <source>
        <dbReference type="EnsemblPlants" id="Pp3c7_23980V3.1"/>
    </source>
</evidence>
<dbReference type="Gramene" id="Pp3c7_23980V3.1">
    <property type="protein sequence ID" value="Pp3c7_23980V3.1"/>
    <property type="gene ID" value="Pp3c7_23980"/>
</dbReference>
<evidence type="ECO:0000256" key="2">
    <source>
        <dbReference type="ARBA" id="ARBA00023002"/>
    </source>
</evidence>
<proteinExistence type="inferred from homology"/>
<organism evidence="4">
    <name type="scientific">Physcomitrium patens</name>
    <name type="common">Spreading-leaved earth moss</name>
    <name type="synonym">Physcomitrella patens</name>
    <dbReference type="NCBI Taxonomy" id="3218"/>
    <lineage>
        <taxon>Eukaryota</taxon>
        <taxon>Viridiplantae</taxon>
        <taxon>Streptophyta</taxon>
        <taxon>Embryophyta</taxon>
        <taxon>Bryophyta</taxon>
        <taxon>Bryophytina</taxon>
        <taxon>Bryopsida</taxon>
        <taxon>Funariidae</taxon>
        <taxon>Funariales</taxon>
        <taxon>Funariaceae</taxon>
        <taxon>Physcomitrium</taxon>
    </lineage>
</organism>
<dbReference type="Gramene" id="Pp3c7_23980V3.2">
    <property type="protein sequence ID" value="Pp3c7_23980V3.2"/>
    <property type="gene ID" value="Pp3c7_23980"/>
</dbReference>
<dbReference type="EnsemblPlants" id="Pp3c7_23980V3.2">
    <property type="protein sequence ID" value="Pp3c7_23980V3.2"/>
    <property type="gene ID" value="Pp3c7_23980"/>
</dbReference>
<dbReference type="EnsemblPlants" id="Pp3c7_23980V3.1">
    <property type="protein sequence ID" value="Pp3c7_23980V3.1"/>
    <property type="gene ID" value="Pp3c7_23980"/>
</dbReference>
<dbReference type="Pfam" id="PF13602">
    <property type="entry name" value="ADH_zinc_N_2"/>
    <property type="match status" value="1"/>
</dbReference>
<dbReference type="KEGG" id="ppp:112285054"/>
<evidence type="ECO:0000313" key="4">
    <source>
        <dbReference type="EMBL" id="PNR51599.1"/>
    </source>
</evidence>
<dbReference type="Pfam" id="PF08240">
    <property type="entry name" value="ADH_N"/>
    <property type="match status" value="1"/>
</dbReference>
<dbReference type="Proteomes" id="UP000006727">
    <property type="component" value="Chromosome 7"/>
</dbReference>
<dbReference type="EMBL" id="ABEU02000007">
    <property type="protein sequence ID" value="PNR51599.1"/>
    <property type="molecule type" value="Genomic_DNA"/>
</dbReference>
<name>A0A2K1KCY1_PHYPA</name>
<evidence type="ECO:0000313" key="6">
    <source>
        <dbReference type="Proteomes" id="UP000006727"/>
    </source>
</evidence>
<keyword evidence="2" id="KW-0560">Oxidoreductase</keyword>
<dbReference type="InterPro" id="IPR013154">
    <property type="entry name" value="ADH-like_N"/>
</dbReference>
<reference evidence="4 6" key="2">
    <citation type="journal article" date="2018" name="Plant J.">
        <title>The Physcomitrella patens chromosome-scale assembly reveals moss genome structure and evolution.</title>
        <authorList>
            <person name="Lang D."/>
            <person name="Ullrich K.K."/>
            <person name="Murat F."/>
            <person name="Fuchs J."/>
            <person name="Jenkins J."/>
            <person name="Haas F.B."/>
            <person name="Piednoel M."/>
            <person name="Gundlach H."/>
            <person name="Van Bel M."/>
            <person name="Meyberg R."/>
            <person name="Vives C."/>
            <person name="Morata J."/>
            <person name="Symeonidi A."/>
            <person name="Hiss M."/>
            <person name="Muchero W."/>
            <person name="Kamisugi Y."/>
            <person name="Saleh O."/>
            <person name="Blanc G."/>
            <person name="Decker E.L."/>
            <person name="van Gessel N."/>
            <person name="Grimwood J."/>
            <person name="Hayes R.D."/>
            <person name="Graham S.W."/>
            <person name="Gunter L.E."/>
            <person name="McDaniel S.F."/>
            <person name="Hoernstein S.N.W."/>
            <person name="Larsson A."/>
            <person name="Li F.W."/>
            <person name="Perroud P.F."/>
            <person name="Phillips J."/>
            <person name="Ranjan P."/>
            <person name="Rokshar D.S."/>
            <person name="Rothfels C.J."/>
            <person name="Schneider L."/>
            <person name="Shu S."/>
            <person name="Stevenson D.W."/>
            <person name="Thummler F."/>
            <person name="Tillich M."/>
            <person name="Villarreal Aguilar J.C."/>
            <person name="Widiez T."/>
            <person name="Wong G.K."/>
            <person name="Wymore A."/>
            <person name="Zhang Y."/>
            <person name="Zimmer A.D."/>
            <person name="Quatrano R.S."/>
            <person name="Mayer K.F.X."/>
            <person name="Goodstein D."/>
            <person name="Casacuberta J.M."/>
            <person name="Vandepoele K."/>
            <person name="Reski R."/>
            <person name="Cuming A.C."/>
            <person name="Tuskan G.A."/>
            <person name="Maumus F."/>
            <person name="Salse J."/>
            <person name="Schmutz J."/>
            <person name="Rensing S.A."/>
        </authorList>
    </citation>
    <scope>NUCLEOTIDE SEQUENCE [LARGE SCALE GENOMIC DNA]</scope>
    <source>
        <strain evidence="5 6">cv. Gransden 2004</strain>
    </source>
</reference>
<protein>
    <recommendedName>
        <fullName evidence="3">Enoyl reductase (ER) domain-containing protein</fullName>
    </recommendedName>
</protein>
<dbReference type="Gene3D" id="3.40.50.720">
    <property type="entry name" value="NAD(P)-binding Rossmann-like Domain"/>
    <property type="match status" value="1"/>
</dbReference>
<dbReference type="OMA" id="TSWQALK"/>
<dbReference type="GeneID" id="112285054"/>
<dbReference type="InterPro" id="IPR036291">
    <property type="entry name" value="NAD(P)-bd_dom_sf"/>
</dbReference>
<dbReference type="InterPro" id="IPR020843">
    <property type="entry name" value="ER"/>
</dbReference>
<dbReference type="STRING" id="3218.A0A2K1KCY1"/>
<dbReference type="SUPFAM" id="SSF50129">
    <property type="entry name" value="GroES-like"/>
    <property type="match status" value="1"/>
</dbReference>
<dbReference type="SUPFAM" id="SSF51735">
    <property type="entry name" value="NAD(P)-binding Rossmann-fold domains"/>
    <property type="match status" value="1"/>
</dbReference>
<reference evidence="5" key="3">
    <citation type="submission" date="2020-12" db="UniProtKB">
        <authorList>
            <consortium name="EnsemblPlants"/>
        </authorList>
    </citation>
    <scope>IDENTIFICATION</scope>
</reference>
<dbReference type="GO" id="GO:0016628">
    <property type="term" value="F:oxidoreductase activity, acting on the CH-CH group of donors, NAD or NADP as acceptor"/>
    <property type="evidence" value="ECO:0007669"/>
    <property type="project" value="InterPro"/>
</dbReference>
<sequence length="416" mass="43937">MACAGAAVVNVAAFQQCKQFGIASSTPVGSDRRVPTILRALNSSSLGKQGVGSRSSYLGTQVQETQHMQSTRKGAGIGGSARAAIYIDNEIYTEEAETQGSVTSLPTTQKGWTYSEYGSKDVLKFEDIPMPEVKPDEVLVKVQAAALNPVDSKRMSGKFKNTDSELPHVPGYDVAGVVVKVGSDVTKFKEGDEVYADVSEAPLNNPRQVGSLAQFTAVEEKLLVIKPANLSFAEAASLPLAVLTAQEALDRAGLTEGQTIFINGGAGGVGSLAIQLAKNVYGASQVTTTASTGKLEFVKSLGADKVIDYKNEKFEEVSEKYDVVLDCVGECAKCVKIVKEGGAVIALTGALEPPGVRFVVTSNGESLARLTPYLESGKVKPIIDPKGPFKFSELVEAFEYLDTGRATGKIVVAPIE</sequence>
<dbReference type="FunCoup" id="A0A2K1KCY1">
    <property type="interactions" value="866"/>
</dbReference>
<dbReference type="OrthoDB" id="48317at2759"/>
<dbReference type="InterPro" id="IPR044626">
    <property type="entry name" value="AOR-like"/>
</dbReference>
<comment type="similarity">
    <text evidence="1">Belongs to the zinc-containing alcohol dehydrogenase family. Quinone oxidoreductase subfamily.</text>
</comment>
<dbReference type="RefSeq" id="XP_024381312.1">
    <property type="nucleotide sequence ID" value="XM_024525544.2"/>
</dbReference>
<dbReference type="InterPro" id="IPR011032">
    <property type="entry name" value="GroES-like_sf"/>
</dbReference>
<gene>
    <name evidence="5" type="primary">LOC112285054</name>
    <name evidence="4" type="ORF">PHYPA_010786</name>
</gene>
<accession>A0A2K1KCY1</accession>
<keyword evidence="6" id="KW-1185">Reference proteome</keyword>
<dbReference type="Gene3D" id="3.90.180.10">
    <property type="entry name" value="Medium-chain alcohol dehydrogenases, catalytic domain"/>
    <property type="match status" value="1"/>
</dbReference>
<reference evidence="4 6" key="1">
    <citation type="journal article" date="2008" name="Science">
        <title>The Physcomitrella genome reveals evolutionary insights into the conquest of land by plants.</title>
        <authorList>
            <person name="Rensing S."/>
            <person name="Lang D."/>
            <person name="Zimmer A."/>
            <person name="Terry A."/>
            <person name="Salamov A."/>
            <person name="Shapiro H."/>
            <person name="Nishiyama T."/>
            <person name="Perroud P.-F."/>
            <person name="Lindquist E."/>
            <person name="Kamisugi Y."/>
            <person name="Tanahashi T."/>
            <person name="Sakakibara K."/>
            <person name="Fujita T."/>
            <person name="Oishi K."/>
            <person name="Shin-I T."/>
            <person name="Kuroki Y."/>
            <person name="Toyoda A."/>
            <person name="Suzuki Y."/>
            <person name="Hashimoto A."/>
            <person name="Yamaguchi K."/>
            <person name="Sugano A."/>
            <person name="Kohara Y."/>
            <person name="Fujiyama A."/>
            <person name="Anterola A."/>
            <person name="Aoki S."/>
            <person name="Ashton N."/>
            <person name="Barbazuk W.B."/>
            <person name="Barker E."/>
            <person name="Bennetzen J."/>
            <person name="Bezanilla M."/>
            <person name="Blankenship R."/>
            <person name="Cho S.H."/>
            <person name="Dutcher S."/>
            <person name="Estelle M."/>
            <person name="Fawcett J.A."/>
            <person name="Gundlach H."/>
            <person name="Hanada K."/>
            <person name="Heyl A."/>
            <person name="Hicks K.A."/>
            <person name="Hugh J."/>
            <person name="Lohr M."/>
            <person name="Mayer K."/>
            <person name="Melkozernov A."/>
            <person name="Murata T."/>
            <person name="Nelson D."/>
            <person name="Pils B."/>
            <person name="Prigge M."/>
            <person name="Reiss B."/>
            <person name="Renner T."/>
            <person name="Rombauts S."/>
            <person name="Rushton P."/>
            <person name="Sanderfoot A."/>
            <person name="Schween G."/>
            <person name="Shiu S.-H."/>
            <person name="Stueber K."/>
            <person name="Theodoulou F.L."/>
            <person name="Tu H."/>
            <person name="Van de Peer Y."/>
            <person name="Verrier P.J."/>
            <person name="Waters E."/>
            <person name="Wood A."/>
            <person name="Yang L."/>
            <person name="Cove D."/>
            <person name="Cuming A."/>
            <person name="Hasebe M."/>
            <person name="Lucas S."/>
            <person name="Mishler D.B."/>
            <person name="Reski R."/>
            <person name="Grigoriev I."/>
            <person name="Quatrano R.S."/>
            <person name="Boore J.L."/>
        </authorList>
    </citation>
    <scope>NUCLEOTIDE SEQUENCE [LARGE SCALE GENOMIC DNA]</scope>
    <source>
        <strain evidence="5 6">cv. Gransden 2004</strain>
    </source>
</reference>
<dbReference type="PANTHER" id="PTHR44573">
    <property type="entry name" value="NADPH-DEPENDENT ALKENAL/ONE OXIDOREDUCTASE, CHLOROPLASTIC"/>
    <property type="match status" value="1"/>
</dbReference>
<dbReference type="PANTHER" id="PTHR44573:SF1">
    <property type="entry name" value="NADPH-DEPENDENT ALKENAL_ONE OXIDOREDUCTASE, CHLOROPLASTIC"/>
    <property type="match status" value="1"/>
</dbReference>